<dbReference type="GO" id="GO:0016929">
    <property type="term" value="F:deSUMOylase activity"/>
    <property type="evidence" value="ECO:0007669"/>
    <property type="project" value="TreeGrafter"/>
</dbReference>
<dbReference type="InterPro" id="IPR038765">
    <property type="entry name" value="Papain-like_cys_pep_sf"/>
</dbReference>
<dbReference type="PANTHER" id="PTHR12606:SF30">
    <property type="entry name" value="SENTRIN-SPECIFIC PROTEASE 1"/>
    <property type="match status" value="1"/>
</dbReference>
<evidence type="ECO:0000256" key="4">
    <source>
        <dbReference type="ARBA" id="ARBA00022807"/>
    </source>
</evidence>
<sequence length="93" mass="11119">MGGINNEACRILLQYLKQESIDKKRKEFDTNGWQLFSKKSQEIPQQMNGSDCGMFACKYADCITKDRPINFTQQHMPYFRKRMVWEILHRKLL</sequence>
<reference evidence="7" key="2">
    <citation type="journal article" date="2013" name="Nat. Commun.">
        <title>Genome of the Chinese tree shrew.</title>
        <authorList>
            <person name="Fan Y."/>
            <person name="Huang Z.Y."/>
            <person name="Cao C.C."/>
            <person name="Chen C.S."/>
            <person name="Chen Y.X."/>
            <person name="Fan D.D."/>
            <person name="He J."/>
            <person name="Hou H.L."/>
            <person name="Hu L."/>
            <person name="Hu X.T."/>
            <person name="Jiang X.T."/>
            <person name="Lai R."/>
            <person name="Lang Y.S."/>
            <person name="Liang B."/>
            <person name="Liao S.G."/>
            <person name="Mu D."/>
            <person name="Ma Y.Y."/>
            <person name="Niu Y.Y."/>
            <person name="Sun X.Q."/>
            <person name="Xia J.Q."/>
            <person name="Xiao J."/>
            <person name="Xiong Z.Q."/>
            <person name="Xu L."/>
            <person name="Yang L."/>
            <person name="Zhang Y."/>
            <person name="Zhao W."/>
            <person name="Zhao X.D."/>
            <person name="Zheng Y.T."/>
            <person name="Zhou J.M."/>
            <person name="Zhu Y.B."/>
            <person name="Zhang G.J."/>
            <person name="Wang J."/>
            <person name="Yao Y.G."/>
        </authorList>
    </citation>
    <scope>NUCLEOTIDE SEQUENCE [LARGE SCALE GENOMIC DNA]</scope>
</reference>
<evidence type="ECO:0000259" key="5">
    <source>
        <dbReference type="PROSITE" id="PS50600"/>
    </source>
</evidence>
<dbReference type="EMBL" id="KB366674">
    <property type="protein sequence ID" value="ELV10713.1"/>
    <property type="molecule type" value="Genomic_DNA"/>
</dbReference>
<dbReference type="PANTHER" id="PTHR12606">
    <property type="entry name" value="SENTRIN/SUMO-SPECIFIC PROTEASE"/>
    <property type="match status" value="1"/>
</dbReference>
<keyword evidence="2 6" id="KW-0645">Protease</keyword>
<name>L8Y2T6_TUPCH</name>
<dbReference type="InterPro" id="IPR003653">
    <property type="entry name" value="Peptidase_C48_C"/>
</dbReference>
<protein>
    <submittedName>
        <fullName evidence="6">Sentrin-specific protease 1</fullName>
    </submittedName>
</protein>
<evidence type="ECO:0000313" key="6">
    <source>
        <dbReference type="EMBL" id="ELV10713.1"/>
    </source>
</evidence>
<proteinExistence type="inferred from homology"/>
<evidence type="ECO:0000256" key="1">
    <source>
        <dbReference type="ARBA" id="ARBA00005234"/>
    </source>
</evidence>
<dbReference type="AlphaFoldDB" id="L8Y2T6"/>
<dbReference type="SUPFAM" id="SSF54001">
    <property type="entry name" value="Cysteine proteinases"/>
    <property type="match status" value="1"/>
</dbReference>
<dbReference type="InParanoid" id="L8Y2T6"/>
<reference evidence="7" key="1">
    <citation type="submission" date="2012-07" db="EMBL/GenBank/DDBJ databases">
        <title>Genome of the Chinese tree shrew, a rising model animal genetically related to primates.</title>
        <authorList>
            <person name="Zhang G."/>
            <person name="Fan Y."/>
            <person name="Yao Y."/>
            <person name="Huang Z."/>
        </authorList>
    </citation>
    <scope>NUCLEOTIDE SEQUENCE [LARGE SCALE GENOMIC DNA]</scope>
</reference>
<dbReference type="Proteomes" id="UP000011518">
    <property type="component" value="Unassembled WGS sequence"/>
</dbReference>
<dbReference type="eggNOG" id="KOG0778">
    <property type="taxonomic scope" value="Eukaryota"/>
</dbReference>
<comment type="similarity">
    <text evidence="1">Belongs to the peptidase C48 family.</text>
</comment>
<dbReference type="GO" id="GO:0005634">
    <property type="term" value="C:nucleus"/>
    <property type="evidence" value="ECO:0007669"/>
    <property type="project" value="TreeGrafter"/>
</dbReference>
<accession>L8Y2T6</accession>
<dbReference type="Pfam" id="PF02902">
    <property type="entry name" value="Peptidase_C48"/>
    <property type="match status" value="1"/>
</dbReference>
<keyword evidence="3" id="KW-0378">Hydrolase</keyword>
<keyword evidence="7" id="KW-1185">Reference proteome</keyword>
<gene>
    <name evidence="6" type="ORF">TREES_T100021299</name>
</gene>
<dbReference type="STRING" id="246437.L8Y2T6"/>
<dbReference type="Gene3D" id="3.40.395.10">
    <property type="entry name" value="Adenoviral Proteinase, Chain A"/>
    <property type="match status" value="1"/>
</dbReference>
<dbReference type="PROSITE" id="PS50600">
    <property type="entry name" value="ULP_PROTEASE"/>
    <property type="match status" value="1"/>
</dbReference>
<dbReference type="GO" id="GO:0006508">
    <property type="term" value="P:proteolysis"/>
    <property type="evidence" value="ECO:0007669"/>
    <property type="project" value="UniProtKB-KW"/>
</dbReference>
<evidence type="ECO:0000256" key="3">
    <source>
        <dbReference type="ARBA" id="ARBA00022801"/>
    </source>
</evidence>
<evidence type="ECO:0000256" key="2">
    <source>
        <dbReference type="ARBA" id="ARBA00022670"/>
    </source>
</evidence>
<feature type="domain" description="Ubiquitin-like protease family profile" evidence="5">
    <location>
        <begin position="1"/>
        <end position="63"/>
    </location>
</feature>
<keyword evidence="4" id="KW-0788">Thiol protease</keyword>
<dbReference type="GO" id="GO:0016926">
    <property type="term" value="P:protein desumoylation"/>
    <property type="evidence" value="ECO:0007669"/>
    <property type="project" value="TreeGrafter"/>
</dbReference>
<organism evidence="6 7">
    <name type="scientific">Tupaia chinensis</name>
    <name type="common">Chinese tree shrew</name>
    <name type="synonym">Tupaia belangeri chinensis</name>
    <dbReference type="NCBI Taxonomy" id="246437"/>
    <lineage>
        <taxon>Eukaryota</taxon>
        <taxon>Metazoa</taxon>
        <taxon>Chordata</taxon>
        <taxon>Craniata</taxon>
        <taxon>Vertebrata</taxon>
        <taxon>Euteleostomi</taxon>
        <taxon>Mammalia</taxon>
        <taxon>Eutheria</taxon>
        <taxon>Euarchontoglires</taxon>
        <taxon>Scandentia</taxon>
        <taxon>Tupaiidae</taxon>
        <taxon>Tupaia</taxon>
    </lineage>
</organism>
<evidence type="ECO:0000313" key="7">
    <source>
        <dbReference type="Proteomes" id="UP000011518"/>
    </source>
</evidence>